<dbReference type="SMART" id="SM00989">
    <property type="entry name" value="V4R"/>
    <property type="match status" value="1"/>
</dbReference>
<dbReference type="Proteomes" id="UP000001353">
    <property type="component" value="Chromosome"/>
</dbReference>
<dbReference type="EMBL" id="CP002623">
    <property type="protein sequence ID" value="AEI94312.1"/>
    <property type="molecule type" value="Genomic_DNA"/>
</dbReference>
<gene>
    <name evidence="2" type="ordered locus">RLO149_c023420</name>
</gene>
<organism evidence="2 3">
    <name type="scientific">Roseobacter litoralis (strain ATCC 49566 / DSM 6996 / JCM 21268 / NBRC 15278 / OCh 149)</name>
    <dbReference type="NCBI Taxonomy" id="391595"/>
    <lineage>
        <taxon>Bacteria</taxon>
        <taxon>Pseudomonadati</taxon>
        <taxon>Pseudomonadota</taxon>
        <taxon>Alphaproteobacteria</taxon>
        <taxon>Rhodobacterales</taxon>
        <taxon>Roseobacteraceae</taxon>
        <taxon>Roseobacter</taxon>
    </lineage>
</organism>
<dbReference type="InterPro" id="IPR010249">
    <property type="entry name" value="BchJ"/>
</dbReference>
<protein>
    <submittedName>
        <fullName evidence="2">Bacteriochlorophyll synthase</fullName>
    </submittedName>
</protein>
<dbReference type="Gene3D" id="3.30.1380.20">
    <property type="entry name" value="Trafficking protein particle complex subunit 3"/>
    <property type="match status" value="1"/>
</dbReference>
<dbReference type="GO" id="GO:0015979">
    <property type="term" value="P:photosynthesis"/>
    <property type="evidence" value="ECO:0007669"/>
    <property type="project" value="InterPro"/>
</dbReference>
<evidence type="ECO:0000313" key="2">
    <source>
        <dbReference type="EMBL" id="AEI94312.1"/>
    </source>
</evidence>
<dbReference type="AlphaFoldDB" id="F7ZBC6"/>
<keyword evidence="3" id="KW-1185">Reference proteome</keyword>
<dbReference type="Pfam" id="PF02830">
    <property type="entry name" value="V4R"/>
    <property type="match status" value="1"/>
</dbReference>
<dbReference type="RefSeq" id="WP_013962235.1">
    <property type="nucleotide sequence ID" value="NC_015730.1"/>
</dbReference>
<feature type="domain" description="4-vinyl reductase 4VR" evidence="1">
    <location>
        <begin position="140"/>
        <end position="201"/>
    </location>
</feature>
<dbReference type="eggNOG" id="COG1719">
    <property type="taxonomic scope" value="Bacteria"/>
</dbReference>
<dbReference type="STRING" id="391595.RLO149_c023420"/>
<dbReference type="HOGENOM" id="CLU_092419_0_0_5"/>
<dbReference type="InterPro" id="IPR004096">
    <property type="entry name" value="V4R"/>
</dbReference>
<dbReference type="OrthoDB" id="2080515at2"/>
<reference evidence="2 3" key="1">
    <citation type="journal article" date="2011" name="BMC Genomics">
        <title>Comparative genome analysis and genome-guided physiological analysis of Roseobacter litoralis.</title>
        <authorList>
            <person name="Kalhoefer D."/>
            <person name="Thole S."/>
            <person name="Voget S."/>
            <person name="Lehmann R."/>
            <person name="Liesegang H."/>
            <person name="Wollher A."/>
            <person name="Daniel R."/>
            <person name="Simon M."/>
            <person name="Brinkhoff T."/>
        </authorList>
    </citation>
    <scope>NUCLEOTIDE SEQUENCE [LARGE SCALE GENOMIC DNA]</scope>
    <source>
        <strain evidence="3">ATCC 49566 / DSM 6996 / JCM 21268 / NBRC 15278 / OCh 149</strain>
    </source>
</reference>
<dbReference type="InterPro" id="IPR024096">
    <property type="entry name" value="NO_sig/Golgi_transp_ligand-bd"/>
</dbReference>
<proteinExistence type="predicted"/>
<name>F7ZBC6_ROSLO</name>
<dbReference type="GO" id="GO:0030494">
    <property type="term" value="P:bacteriochlorophyll biosynthetic process"/>
    <property type="evidence" value="ECO:0007669"/>
    <property type="project" value="InterPro"/>
</dbReference>
<dbReference type="NCBIfam" id="TIGR02019">
    <property type="entry name" value="BchJ"/>
    <property type="match status" value="1"/>
</dbReference>
<sequence length="213" mass="23834">MADMSVNEPLRKSPRIGPNAILQLEEPLDRMLGQGALAQILKITRVAMPSGKEMVPQEDVGLVHHTMWRLFPEQAGTLSDRAGVGTARYIAANRIPKAARVMLRILPRVWAERMLTKAISDHAWTFCGSGALDTRRENGEIHFMLRENPLADKVTQPPHRCIWHAAVFAELFSLVLGRPYYCKEVSCCALGAELCHFVVSRDRPTGHFKGLQL</sequence>
<dbReference type="KEGG" id="rli:RLO149_c023420"/>
<evidence type="ECO:0000259" key="1">
    <source>
        <dbReference type="SMART" id="SM00989"/>
    </source>
</evidence>
<dbReference type="SUPFAM" id="SSF111126">
    <property type="entry name" value="Ligand-binding domain in the NO signalling and Golgi transport"/>
    <property type="match status" value="1"/>
</dbReference>
<evidence type="ECO:0000313" key="3">
    <source>
        <dbReference type="Proteomes" id="UP000001353"/>
    </source>
</evidence>
<accession>F7ZBC6</accession>